<evidence type="ECO:0000313" key="1">
    <source>
        <dbReference type="EMBL" id="VAW37755.1"/>
    </source>
</evidence>
<dbReference type="AlphaFoldDB" id="A0A3B0V2L7"/>
<organism evidence="1">
    <name type="scientific">hydrothermal vent metagenome</name>
    <dbReference type="NCBI Taxonomy" id="652676"/>
    <lineage>
        <taxon>unclassified sequences</taxon>
        <taxon>metagenomes</taxon>
        <taxon>ecological metagenomes</taxon>
    </lineage>
</organism>
<protein>
    <submittedName>
        <fullName evidence="1">Uncharacterized protein</fullName>
    </submittedName>
</protein>
<gene>
    <name evidence="1" type="ORF">MNBD_DELTA04-1319</name>
</gene>
<reference evidence="1" key="1">
    <citation type="submission" date="2018-06" db="EMBL/GenBank/DDBJ databases">
        <authorList>
            <person name="Zhirakovskaya E."/>
        </authorList>
    </citation>
    <scope>NUCLEOTIDE SEQUENCE</scope>
</reference>
<sequence>RAELLSLCARLDFHRLAADVEPFVYAGKDVERVLLFPEVIRSSL</sequence>
<feature type="non-terminal residue" evidence="1">
    <location>
        <position position="1"/>
    </location>
</feature>
<dbReference type="EMBL" id="UOEY01000049">
    <property type="protein sequence ID" value="VAW37755.1"/>
    <property type="molecule type" value="Genomic_DNA"/>
</dbReference>
<name>A0A3B0V2L7_9ZZZZ</name>
<accession>A0A3B0V2L7</accession>
<proteinExistence type="predicted"/>